<dbReference type="InterPro" id="IPR014340">
    <property type="entry name" value="LptA"/>
</dbReference>
<accession>A0A3P2A843</accession>
<evidence type="ECO:0000313" key="7">
    <source>
        <dbReference type="Proteomes" id="UP000269923"/>
    </source>
</evidence>
<feature type="signal peptide" evidence="4">
    <location>
        <begin position="1"/>
        <end position="23"/>
    </location>
</feature>
<evidence type="ECO:0000256" key="1">
    <source>
        <dbReference type="ARBA" id="ARBA00022448"/>
    </source>
</evidence>
<dbReference type="GO" id="GO:0001530">
    <property type="term" value="F:lipopolysaccharide binding"/>
    <property type="evidence" value="ECO:0007669"/>
    <property type="project" value="InterPro"/>
</dbReference>
<feature type="domain" description="Organic solvent tolerance-like N-terminal" evidence="5">
    <location>
        <begin position="34"/>
        <end position="142"/>
    </location>
</feature>
<comment type="subcellular location">
    <subcellularLocation>
        <location evidence="4">Periplasm</location>
    </subcellularLocation>
</comment>
<dbReference type="GO" id="GO:0017089">
    <property type="term" value="F:glycolipid transfer activity"/>
    <property type="evidence" value="ECO:0007669"/>
    <property type="project" value="TreeGrafter"/>
</dbReference>
<dbReference type="NCBIfam" id="TIGR03002">
    <property type="entry name" value="outer_YhbN_LptA"/>
    <property type="match status" value="1"/>
</dbReference>
<dbReference type="OrthoDB" id="5294855at2"/>
<feature type="chain" id="PRO_5018344218" description="Lipopolysaccharide export system protein LptA" evidence="4">
    <location>
        <begin position="24"/>
        <end position="183"/>
    </location>
</feature>
<dbReference type="Pfam" id="PF03968">
    <property type="entry name" value="LptD_N"/>
    <property type="match status" value="1"/>
</dbReference>
<evidence type="ECO:0000256" key="3">
    <source>
        <dbReference type="ARBA" id="ARBA00022764"/>
    </source>
</evidence>
<protein>
    <recommendedName>
        <fullName evidence="4">Lipopolysaccharide export system protein LptA</fullName>
    </recommendedName>
</protein>
<dbReference type="EMBL" id="RQYC01000002">
    <property type="protein sequence ID" value="RRD91145.1"/>
    <property type="molecule type" value="Genomic_DNA"/>
</dbReference>
<dbReference type="PANTHER" id="PTHR36504">
    <property type="entry name" value="LIPOPOLYSACCHARIDE EXPORT SYSTEM PROTEIN LPTA"/>
    <property type="match status" value="1"/>
</dbReference>
<comment type="subunit">
    <text evidence="4">Component of the lipopolysaccharide transport and assembly complex.</text>
</comment>
<dbReference type="GO" id="GO:0043165">
    <property type="term" value="P:Gram-negative-bacterium-type cell outer membrane assembly"/>
    <property type="evidence" value="ECO:0007669"/>
    <property type="project" value="UniProtKB-UniRule"/>
</dbReference>
<keyword evidence="1 4" id="KW-0813">Transport</keyword>
<keyword evidence="3 4" id="KW-0574">Periplasm</keyword>
<reference evidence="6 7" key="1">
    <citation type="submission" date="2018-11" db="EMBL/GenBank/DDBJ databases">
        <title>Genomes From Bacteria Associated with the Canine Oral Cavity: a Test Case for Automated Genome-Based Taxonomic Assignment.</title>
        <authorList>
            <person name="Coil D.A."/>
            <person name="Jospin G."/>
            <person name="Darling A.E."/>
            <person name="Wallis C."/>
            <person name="Davis I.J."/>
            <person name="Harris S."/>
            <person name="Eisen J.A."/>
            <person name="Holcombe L.J."/>
            <person name="O'Flynn C."/>
        </authorList>
    </citation>
    <scope>NUCLEOTIDE SEQUENCE [LARGE SCALE GENOMIC DNA]</scope>
    <source>
        <strain evidence="6 7">COT-280</strain>
    </source>
</reference>
<evidence type="ECO:0000313" key="6">
    <source>
        <dbReference type="EMBL" id="RRD91145.1"/>
    </source>
</evidence>
<dbReference type="HAMAP" id="MF_01914">
    <property type="entry name" value="LPS_assembly_LptA"/>
    <property type="match status" value="1"/>
</dbReference>
<evidence type="ECO:0000256" key="4">
    <source>
        <dbReference type="HAMAP-Rule" id="MF_01914"/>
    </source>
</evidence>
<dbReference type="AlphaFoldDB" id="A0A3P2A843"/>
<dbReference type="GO" id="GO:0030288">
    <property type="term" value="C:outer membrane-bounded periplasmic space"/>
    <property type="evidence" value="ECO:0007669"/>
    <property type="project" value="TreeGrafter"/>
</dbReference>
<comment type="caution">
    <text evidence="6">The sequence shown here is derived from an EMBL/GenBank/DDBJ whole genome shotgun (WGS) entry which is preliminary data.</text>
</comment>
<dbReference type="Proteomes" id="UP000269923">
    <property type="component" value="Unassembled WGS sequence"/>
</dbReference>
<dbReference type="Gene3D" id="2.60.450.10">
    <property type="entry name" value="Lipopolysaccharide (LPS) transport protein A like domain"/>
    <property type="match status" value="1"/>
</dbReference>
<proteinExistence type="inferred from homology"/>
<keyword evidence="7" id="KW-1185">Reference proteome</keyword>
<name>A0A3P2A843_9NEIS</name>
<sequence precursor="true">MTLNMKNKFAAVLLGAVCVQAHALESDRRQPIAIQADQGSLDQKNQITVFSGNVVIQQGSLHIRAENVRVAQDKSGNQIMQAQGNPVKFGQQLENKGQVEGQGKRVEYSSATGVVKLSGNAQVRRGGDIAKGETITYNMRTEVYTVLGSKAAGAKNGGRVSVIIQPNGSIQEAKPAAKDKKAK</sequence>
<dbReference type="PANTHER" id="PTHR36504:SF1">
    <property type="entry name" value="LIPOPOLYSACCHARIDE EXPORT SYSTEM PROTEIN LPTA"/>
    <property type="match status" value="1"/>
</dbReference>
<dbReference type="InterPro" id="IPR005653">
    <property type="entry name" value="OstA-like_N"/>
</dbReference>
<dbReference type="GO" id="GO:0015920">
    <property type="term" value="P:lipopolysaccharide transport"/>
    <property type="evidence" value="ECO:0007669"/>
    <property type="project" value="UniProtKB-UniRule"/>
</dbReference>
<comment type="function">
    <text evidence="4">Involved in the assembly of lipopolysaccharide (LPS). Required for the translocation of LPS from the inner membrane to the outer membrane.</text>
</comment>
<dbReference type="InterPro" id="IPR052037">
    <property type="entry name" value="LPS_export_LptA"/>
</dbReference>
<evidence type="ECO:0000256" key="2">
    <source>
        <dbReference type="ARBA" id="ARBA00022729"/>
    </source>
</evidence>
<organism evidence="6 7">
    <name type="scientific">Conchiformibius steedae</name>
    <dbReference type="NCBI Taxonomy" id="153493"/>
    <lineage>
        <taxon>Bacteria</taxon>
        <taxon>Pseudomonadati</taxon>
        <taxon>Pseudomonadota</taxon>
        <taxon>Betaproteobacteria</taxon>
        <taxon>Neisseriales</taxon>
        <taxon>Neisseriaceae</taxon>
        <taxon>Conchiformibius</taxon>
    </lineage>
</organism>
<keyword evidence="2 4" id="KW-0732">Signal</keyword>
<dbReference type="GO" id="GO:0009279">
    <property type="term" value="C:cell outer membrane"/>
    <property type="evidence" value="ECO:0007669"/>
    <property type="project" value="TreeGrafter"/>
</dbReference>
<dbReference type="STRING" id="1121352.GCA_000620925_00330"/>
<gene>
    <name evidence="4 6" type="primary">lptA</name>
    <name evidence="6" type="ORF">EII21_01760</name>
</gene>
<evidence type="ECO:0000259" key="5">
    <source>
        <dbReference type="Pfam" id="PF03968"/>
    </source>
</evidence>
<comment type="similarity">
    <text evidence="4">Belongs to the LptA family.</text>
</comment>